<dbReference type="EMBL" id="VFPT01000003">
    <property type="protein sequence ID" value="TQM90163.1"/>
    <property type="molecule type" value="Genomic_DNA"/>
</dbReference>
<dbReference type="AlphaFoldDB" id="A0A543K502"/>
<gene>
    <name evidence="2" type="ORF">BD293_4089</name>
</gene>
<evidence type="ECO:0000313" key="2">
    <source>
        <dbReference type="EMBL" id="TQM90163.1"/>
    </source>
</evidence>
<sequence>MPDRSRPMLTVRGVDPEMGKAIKPVTAPETVREPAPQTGGATSTEKTREERMITPVAADLLDRTAKRKTTALRQVVQTAAAAPTLAPCDDVVTIWLALHPLQRHAERLSSLRAQGMEITILFRLAWLQFSDTLTLTPQYQKPEPCIWWRAHVHRKRVKLSASLLADISRNARDFGALKPTELVAGQIQRQWIAALDEVIARVDAEV</sequence>
<feature type="region of interest" description="Disordered" evidence="1">
    <location>
        <begin position="1"/>
        <end position="48"/>
    </location>
</feature>
<proteinExistence type="predicted"/>
<accession>A0A543K502</accession>
<name>A0A543K502_9RHOB</name>
<dbReference type="Proteomes" id="UP000320582">
    <property type="component" value="Unassembled WGS sequence"/>
</dbReference>
<organism evidence="2 3">
    <name type="scientific">Roseinatronobacter monicus</name>
    <dbReference type="NCBI Taxonomy" id="393481"/>
    <lineage>
        <taxon>Bacteria</taxon>
        <taxon>Pseudomonadati</taxon>
        <taxon>Pseudomonadota</taxon>
        <taxon>Alphaproteobacteria</taxon>
        <taxon>Rhodobacterales</taxon>
        <taxon>Paracoccaceae</taxon>
        <taxon>Roseinatronobacter</taxon>
    </lineage>
</organism>
<comment type="caution">
    <text evidence="2">The sequence shown here is derived from an EMBL/GenBank/DDBJ whole genome shotgun (WGS) entry which is preliminary data.</text>
</comment>
<keyword evidence="3" id="KW-1185">Reference proteome</keyword>
<reference evidence="2 3" key="1">
    <citation type="submission" date="2019-06" db="EMBL/GenBank/DDBJ databases">
        <title>Genomic Encyclopedia of Archaeal and Bacterial Type Strains, Phase II (KMG-II): from individual species to whole genera.</title>
        <authorList>
            <person name="Goeker M."/>
        </authorList>
    </citation>
    <scope>NUCLEOTIDE SEQUENCE [LARGE SCALE GENOMIC DNA]</scope>
    <source>
        <strain evidence="2 3">DSM 18423</strain>
    </source>
</reference>
<evidence type="ECO:0000313" key="3">
    <source>
        <dbReference type="Proteomes" id="UP000320582"/>
    </source>
</evidence>
<evidence type="ECO:0000256" key="1">
    <source>
        <dbReference type="SAM" id="MobiDB-lite"/>
    </source>
</evidence>
<protein>
    <submittedName>
        <fullName evidence="2">Uncharacterized protein</fullName>
    </submittedName>
</protein>